<dbReference type="VEuPathDB" id="MicrosporidiaDB:AEWR_110230"/>
<sequence length="558" mass="62639">MEQISRIKIALGEVDLNYFKRAFTDGKGGLWDSTGSLITDTIRNQRMRPAIAFYRNLLDDILKDLEEKGHSEGITAVNAAKDALRALDDVANRLYIILKATGPDGTEFLYYFREIDRSLKDYPELLKTFRDALEKVLPHVREDLEVEVNKMKVPLRLVIRELLEGLKDEVSGTKIPLEFVTTDLLDYRVEANWSLCNFPQDLNESALHVLRRYFWHDIDEASLSETMKNELDCLEKMITKVPEPHRAQLYEILRDVRTAFNSLAQKLKALRTSCARVIDDVERNRKSFSAAFSELNRMLSKAEKGLSDLKERISDLERVLPSSPPMKLCELLCFMFIAILAIHAFLHLAEDKDSRVKTRWNTALYSLAVAGTIMHQMWVLWGGGWNWHEDGTSDVLRNVWSVLGCLAPVAVELLNAGSIESGVYSLTVAGVSVASMCGQRLIQCEISWKQMCVFCAGNVLLAVACFSEPSKHPLLGTYGRCGMVCIGLIVLIALLLLVSYMYETDGEKASAGGSGAVVMNCLFVMSVAVTTFASWVSSRDYFMTYRRGTDDMTGTAAS</sequence>
<feature type="coiled-coil region" evidence="1">
    <location>
        <begin position="292"/>
        <end position="319"/>
    </location>
</feature>
<proteinExistence type="predicted"/>
<keyword evidence="1" id="KW-0175">Coiled coil</keyword>
<dbReference type="AlphaFoldDB" id="X5LX52"/>
<dbReference type="EMBL" id="HG967526">
    <property type="protein sequence ID" value="CDO41057.1"/>
    <property type="molecule type" value="Genomic_DNA"/>
</dbReference>
<dbReference type="VEuPathDB" id="MicrosporidiaDB:M970_110230"/>
<feature type="transmembrane region" description="Helical" evidence="2">
    <location>
        <begin position="514"/>
        <end position="537"/>
    </location>
</feature>
<feature type="transmembrane region" description="Helical" evidence="2">
    <location>
        <begin position="360"/>
        <end position="379"/>
    </location>
</feature>
<keyword evidence="2" id="KW-0812">Transmembrane</keyword>
<keyword evidence="2" id="KW-0472">Membrane</keyword>
<feature type="transmembrane region" description="Helical" evidence="2">
    <location>
        <begin position="478"/>
        <end position="502"/>
    </location>
</feature>
<feature type="transmembrane region" description="Helical" evidence="2">
    <location>
        <begin position="331"/>
        <end position="348"/>
    </location>
</feature>
<protein>
    <submittedName>
        <fullName evidence="3">NewinterC1i</fullName>
    </submittedName>
</protein>
<dbReference type="VEuPathDB" id="MicrosporidiaDB:ECU10_1840"/>
<reference evidence="3" key="2">
    <citation type="submission" date="2014-04" db="EMBL/GenBank/DDBJ databases">
        <title>Subtelomere organization in the genome of the microsporidian Encephalitozoon cuniculi: patterns of repeated sequences and physicochemical signatures.</title>
        <authorList>
            <person name="Dia N."/>
            <person name="Lavie L."/>
            <person name="Faye N."/>
            <person name="Yeramian E."/>
            <person name="Duroure C."/>
            <person name="Metenier G."/>
            <person name="Toguebaye B.S."/>
            <person name="Vivares C.P."/>
            <person name="Niang M.N."/>
            <person name="Mamoun C.B."/>
            <person name="Cornillot E."/>
        </authorList>
    </citation>
    <scope>NUCLEOTIDE SEQUENCE</scope>
    <source>
        <strain evidence="3">GB-M1</strain>
    </source>
</reference>
<evidence type="ECO:0000256" key="2">
    <source>
        <dbReference type="SAM" id="Phobius"/>
    </source>
</evidence>
<dbReference type="VEuPathDB" id="MicrosporidiaDB:AEWQ_110230"/>
<name>X5LX52_ENCCN</name>
<reference evidence="3" key="1">
    <citation type="submission" date="2013-11" db="EMBL/GenBank/DDBJ databases">
        <authorList>
            <person name="DIA N."/>
        </authorList>
    </citation>
    <scope>NUCLEOTIDE SEQUENCE</scope>
    <source>
        <strain evidence="3">GB-M1</strain>
    </source>
</reference>
<dbReference type="Pfam" id="PF07937">
    <property type="entry name" value="DUF1686"/>
    <property type="match status" value="1"/>
</dbReference>
<evidence type="ECO:0000313" key="3">
    <source>
        <dbReference type="EMBL" id="CDO41057.1"/>
    </source>
</evidence>
<feature type="transmembrane region" description="Helical" evidence="2">
    <location>
        <begin position="399"/>
        <end position="416"/>
    </location>
</feature>
<dbReference type="VEuPathDB" id="MicrosporidiaDB:AEWD_110230"/>
<evidence type="ECO:0000256" key="1">
    <source>
        <dbReference type="SAM" id="Coils"/>
    </source>
</evidence>
<keyword evidence="2" id="KW-1133">Transmembrane helix</keyword>
<gene>
    <name evidence="3" type="primary">interC</name>
</gene>
<organism evidence="3">
    <name type="scientific">Encephalitozoon cuniculi</name>
    <name type="common">Microsporidian parasite</name>
    <dbReference type="NCBI Taxonomy" id="6035"/>
    <lineage>
        <taxon>Eukaryota</taxon>
        <taxon>Fungi</taxon>
        <taxon>Fungi incertae sedis</taxon>
        <taxon>Microsporidia</taxon>
        <taxon>Unikaryonidae</taxon>
        <taxon>Encephalitozoon</taxon>
    </lineage>
</organism>
<accession>X5LX52</accession>
<dbReference type="InterPro" id="IPR012468">
    <property type="entry name" value="DUF1686"/>
</dbReference>